<dbReference type="PIRSF" id="PIRSF000216">
    <property type="entry name" value="NADH_DH_24kDa"/>
    <property type="match status" value="1"/>
</dbReference>
<evidence type="ECO:0000313" key="8">
    <source>
        <dbReference type="EMBL" id="OCL27653.1"/>
    </source>
</evidence>
<dbReference type="CDD" id="cd00086">
    <property type="entry name" value="homeodomain"/>
    <property type="match status" value="1"/>
</dbReference>
<evidence type="ECO:0000256" key="5">
    <source>
        <dbReference type="ARBA" id="ARBA00023014"/>
    </source>
</evidence>
<comment type="cofactor">
    <cofactor evidence="6">
        <name>[2Fe-2S] cluster</name>
        <dbReference type="ChEBI" id="CHEBI:190135"/>
    </cofactor>
</comment>
<dbReference type="PANTHER" id="PTHR43342">
    <property type="entry name" value="NADH-QUINONE OXIDOREDUCTASE, E SUBUNIT"/>
    <property type="match status" value="1"/>
</dbReference>
<reference evidence="9" key="1">
    <citation type="submission" date="2016-07" db="EMBL/GenBank/DDBJ databases">
        <authorList>
            <person name="Florea S."/>
            <person name="Webb J.S."/>
            <person name="Jaromczyk J."/>
            <person name="Schardl C.L."/>
        </authorList>
    </citation>
    <scope>NUCLEOTIDE SEQUENCE [LARGE SCALE GENOMIC DNA]</scope>
    <source>
        <strain evidence="9">Z6</strain>
    </source>
</reference>
<dbReference type="GO" id="GO:0051537">
    <property type="term" value="F:2 iron, 2 sulfur cluster binding"/>
    <property type="evidence" value="ECO:0007669"/>
    <property type="project" value="UniProtKB-KW"/>
</dbReference>
<keyword evidence="2 7" id="KW-0001">2Fe-2S</keyword>
<accession>A0A1C0AB99</accession>
<comment type="caution">
    <text evidence="8">The sequence shown here is derived from an EMBL/GenBank/DDBJ whole genome shotgun (WGS) entry which is preliminary data.</text>
</comment>
<dbReference type="FunFam" id="3.40.30.10:FF:000015">
    <property type="entry name" value="NADH-quinone oxidoreductase subunit E"/>
    <property type="match status" value="1"/>
</dbReference>
<dbReference type="Proteomes" id="UP000093514">
    <property type="component" value="Unassembled WGS sequence"/>
</dbReference>
<evidence type="ECO:0000256" key="1">
    <source>
        <dbReference type="ARBA" id="ARBA00010643"/>
    </source>
</evidence>
<comment type="cofactor">
    <cofactor evidence="7">
        <name>[2Fe-2S] cluster</name>
        <dbReference type="ChEBI" id="CHEBI:190135"/>
    </cofactor>
    <text evidence="7">Binds 1 [2Fe-2S] cluster.</text>
</comment>
<dbReference type="Gene3D" id="1.10.10.1590">
    <property type="entry name" value="NADH-quinone oxidoreductase subunit E"/>
    <property type="match status" value="1"/>
</dbReference>
<protein>
    <submittedName>
        <fullName evidence="8">NADH dehydrogenase</fullName>
    </submittedName>
</protein>
<dbReference type="GO" id="GO:0003677">
    <property type="term" value="F:DNA binding"/>
    <property type="evidence" value="ECO:0007669"/>
    <property type="project" value="InterPro"/>
</dbReference>
<dbReference type="Gene3D" id="3.40.30.10">
    <property type="entry name" value="Glutaredoxin"/>
    <property type="match status" value="1"/>
</dbReference>
<dbReference type="PANTHER" id="PTHR43342:SF1">
    <property type="entry name" value="BIFURCATING [FEFE] HYDROGENASE GAMMA SUBUNIT"/>
    <property type="match status" value="1"/>
</dbReference>
<dbReference type="SUPFAM" id="SSF52833">
    <property type="entry name" value="Thioredoxin-like"/>
    <property type="match status" value="1"/>
</dbReference>
<dbReference type="RefSeq" id="WP_068715610.1">
    <property type="nucleotide sequence ID" value="NZ_LWDV01000007.1"/>
</dbReference>
<dbReference type="InterPro" id="IPR042128">
    <property type="entry name" value="NuoE_dom"/>
</dbReference>
<keyword evidence="3 7" id="KW-0479">Metal-binding</keyword>
<evidence type="ECO:0000256" key="4">
    <source>
        <dbReference type="ARBA" id="ARBA00023004"/>
    </source>
</evidence>
<feature type="binding site" evidence="7">
    <location>
        <position position="135"/>
    </location>
    <ligand>
        <name>[2Fe-2S] cluster</name>
        <dbReference type="ChEBI" id="CHEBI:190135"/>
    </ligand>
</feature>
<dbReference type="NCBIfam" id="TIGR01958">
    <property type="entry name" value="nuoE_fam"/>
    <property type="match status" value="1"/>
</dbReference>
<evidence type="ECO:0000256" key="6">
    <source>
        <dbReference type="ARBA" id="ARBA00034078"/>
    </source>
</evidence>
<organism evidence="8 9">
    <name type="scientific">Orenia metallireducens</name>
    <dbReference type="NCBI Taxonomy" id="1413210"/>
    <lineage>
        <taxon>Bacteria</taxon>
        <taxon>Bacillati</taxon>
        <taxon>Bacillota</taxon>
        <taxon>Clostridia</taxon>
        <taxon>Halanaerobiales</taxon>
        <taxon>Halobacteroidaceae</taxon>
        <taxon>Orenia</taxon>
    </lineage>
</organism>
<evidence type="ECO:0000256" key="3">
    <source>
        <dbReference type="ARBA" id="ARBA00022723"/>
    </source>
</evidence>
<feature type="binding site" evidence="7">
    <location>
        <position position="95"/>
    </location>
    <ligand>
        <name>[2Fe-2S] cluster</name>
        <dbReference type="ChEBI" id="CHEBI:190135"/>
    </ligand>
</feature>
<dbReference type="InterPro" id="IPR028431">
    <property type="entry name" value="NADP_DH_HndA-like"/>
</dbReference>
<dbReference type="GO" id="GO:0046872">
    <property type="term" value="F:metal ion binding"/>
    <property type="evidence" value="ECO:0007669"/>
    <property type="project" value="UniProtKB-KW"/>
</dbReference>
<feature type="binding site" evidence="7">
    <location>
        <position position="90"/>
    </location>
    <ligand>
        <name>[2Fe-2S] cluster</name>
        <dbReference type="ChEBI" id="CHEBI:190135"/>
    </ligand>
</feature>
<dbReference type="GO" id="GO:0016491">
    <property type="term" value="F:oxidoreductase activity"/>
    <property type="evidence" value="ECO:0007669"/>
    <property type="project" value="InterPro"/>
</dbReference>
<reference evidence="8 9" key="2">
    <citation type="submission" date="2016-08" db="EMBL/GenBank/DDBJ databases">
        <title>Orenia metallireducens sp. nov. strain Z6, a Novel Metal-reducing Firmicute from the Deep Subsurface.</title>
        <authorList>
            <person name="Maxim B.I."/>
            <person name="Kenneth K."/>
            <person name="Flynn T.M."/>
            <person name="Oloughlin E.J."/>
            <person name="Locke R.A."/>
            <person name="Weber J.R."/>
            <person name="Egan S.M."/>
            <person name="Mackie R.I."/>
            <person name="Cann I.K."/>
        </authorList>
    </citation>
    <scope>NUCLEOTIDE SEQUENCE [LARGE SCALE GENOMIC DNA]</scope>
    <source>
        <strain evidence="8 9">Z6</strain>
    </source>
</reference>
<evidence type="ECO:0000313" key="9">
    <source>
        <dbReference type="Proteomes" id="UP000093514"/>
    </source>
</evidence>
<dbReference type="CDD" id="cd03064">
    <property type="entry name" value="TRX_Fd_NuoE"/>
    <property type="match status" value="1"/>
</dbReference>
<dbReference type="EMBL" id="LWDV01000007">
    <property type="protein sequence ID" value="OCL27653.1"/>
    <property type="molecule type" value="Genomic_DNA"/>
</dbReference>
<evidence type="ECO:0000256" key="2">
    <source>
        <dbReference type="ARBA" id="ARBA00022714"/>
    </source>
</evidence>
<dbReference type="OrthoDB" id="9807941at2"/>
<feature type="binding site" evidence="7">
    <location>
        <position position="131"/>
    </location>
    <ligand>
        <name>[2Fe-2S] cluster</name>
        <dbReference type="ChEBI" id="CHEBI:190135"/>
    </ligand>
</feature>
<dbReference type="InterPro" id="IPR041921">
    <property type="entry name" value="NuoE_N"/>
</dbReference>
<evidence type="ECO:0000256" key="7">
    <source>
        <dbReference type="PIRSR" id="PIRSR000216-1"/>
    </source>
</evidence>
<dbReference type="Pfam" id="PF01257">
    <property type="entry name" value="2Fe-2S_thioredx"/>
    <property type="match status" value="1"/>
</dbReference>
<dbReference type="InterPro" id="IPR001356">
    <property type="entry name" value="HD"/>
</dbReference>
<dbReference type="NCBIfam" id="NF005722">
    <property type="entry name" value="PRK07539.1-2"/>
    <property type="match status" value="1"/>
</dbReference>
<proteinExistence type="inferred from homology"/>
<dbReference type="InterPro" id="IPR002023">
    <property type="entry name" value="NuoE-like"/>
</dbReference>
<gene>
    <name evidence="8" type="ORF">U472_03630</name>
</gene>
<dbReference type="InterPro" id="IPR036249">
    <property type="entry name" value="Thioredoxin-like_sf"/>
</dbReference>
<keyword evidence="5 7" id="KW-0411">Iron-sulfur</keyword>
<dbReference type="FunFam" id="1.10.10.1590:FF:000001">
    <property type="entry name" value="NADH-quinone oxidoreductase subunit E"/>
    <property type="match status" value="1"/>
</dbReference>
<comment type="similarity">
    <text evidence="1">Belongs to the complex I 24 kDa subunit family.</text>
</comment>
<sequence>MGQCQCGNSTESKEKYLAPLKTILEGYEGKQKDLIPVLQKAQDEYGYLPEEVIKEIANRLNLSLSQVYGVVTFYSQFHLEPRGENIIRVCMGTACHVRGGGQVLNKIKEELGVDDGETTEDLKFTLESVACIGACGLAPVIMINDDTHGRLTPDKIPAILEKYKA</sequence>
<keyword evidence="9" id="KW-1185">Reference proteome</keyword>
<name>A0A1C0AB99_9FIRM</name>
<keyword evidence="4 7" id="KW-0408">Iron</keyword>
<dbReference type="AlphaFoldDB" id="A0A1C0AB99"/>